<evidence type="ECO:0000313" key="1">
    <source>
        <dbReference type="EMBL" id="GAH60672.1"/>
    </source>
</evidence>
<organism evidence="1">
    <name type="scientific">marine sediment metagenome</name>
    <dbReference type="NCBI Taxonomy" id="412755"/>
    <lineage>
        <taxon>unclassified sequences</taxon>
        <taxon>metagenomes</taxon>
        <taxon>ecological metagenomes</taxon>
    </lineage>
</organism>
<comment type="caution">
    <text evidence="1">The sequence shown here is derived from an EMBL/GenBank/DDBJ whole genome shotgun (WGS) entry which is preliminary data.</text>
</comment>
<sequence>MNNMEKSQNKIAVDVVLLPPDEIMYKVIEVNQALLKTFDKKIVLNKQNCFPHISLAMGCIKKDDIPKIGTILKDITENSSLIILTISDIRAETIPTGKKVVGFEIEKTRDLQLFHETIMNKLSLYFTYNVAGVEIDQRLVNKAQEFGLECQKGS</sequence>
<gene>
    <name evidence="1" type="ORF">S03H2_29039</name>
</gene>
<dbReference type="AlphaFoldDB" id="X1GU25"/>
<reference evidence="1" key="1">
    <citation type="journal article" date="2014" name="Front. Microbiol.">
        <title>High frequency of phylogenetically diverse reductive dehalogenase-homologous genes in deep subseafloor sedimentary metagenomes.</title>
        <authorList>
            <person name="Kawai M."/>
            <person name="Futagami T."/>
            <person name="Toyoda A."/>
            <person name="Takaki Y."/>
            <person name="Nishi S."/>
            <person name="Hori S."/>
            <person name="Arai W."/>
            <person name="Tsubouchi T."/>
            <person name="Morono Y."/>
            <person name="Uchiyama I."/>
            <person name="Ito T."/>
            <person name="Fujiyama A."/>
            <person name="Inagaki F."/>
            <person name="Takami H."/>
        </authorList>
    </citation>
    <scope>NUCLEOTIDE SEQUENCE</scope>
    <source>
        <strain evidence="1">Expedition CK06-06</strain>
    </source>
</reference>
<dbReference type="EMBL" id="BARU01017512">
    <property type="protein sequence ID" value="GAH60672.1"/>
    <property type="molecule type" value="Genomic_DNA"/>
</dbReference>
<protein>
    <recommendedName>
        <fullName evidence="2">Phosphoesterase HXTX domain-containing protein</fullName>
    </recommendedName>
</protein>
<accession>X1GU25</accession>
<proteinExistence type="predicted"/>
<evidence type="ECO:0008006" key="2">
    <source>
        <dbReference type="Google" id="ProtNLM"/>
    </source>
</evidence>
<dbReference type="Gene3D" id="3.90.1140.10">
    <property type="entry name" value="Cyclic phosphodiesterase"/>
    <property type="match status" value="1"/>
</dbReference>
<name>X1GU25_9ZZZZ</name>
<feature type="non-terminal residue" evidence="1">
    <location>
        <position position="154"/>
    </location>
</feature>